<protein>
    <submittedName>
        <fullName evidence="2">Uncharacterized protein</fullName>
    </submittedName>
</protein>
<dbReference type="Proteomes" id="UP000001404">
    <property type="component" value="Chromosome"/>
</dbReference>
<reference evidence="3" key="1">
    <citation type="journal article" date="2009" name="Proc. Natl. Acad. Sci. U.S.A.">
        <title>Biogeography of the Sulfolobus islandicus pan-genome.</title>
        <authorList>
            <person name="Reno M.L."/>
            <person name="Held N.L."/>
            <person name="Fields C.J."/>
            <person name="Burke P.V."/>
            <person name="Whitaker R.J."/>
        </authorList>
    </citation>
    <scope>NUCLEOTIDE SEQUENCE [LARGE SCALE GENOMIC DNA]</scope>
    <source>
        <strain evidence="3">L.D.8.5 / Lassen #2</strain>
    </source>
</reference>
<accession>D2PI66</accession>
<sequence>MRLEDIIKNFSGRVKESLGKKLDKEQIKYSAYIAVSRFPIFSVPYRTYKAFRTLEFIYPNNKLARAMSKPIAAAIGAVAAGAGVIGLYFLLNHPLESQDYINTGVNYELIKMEDVTNYNGQPAIEGQMIWYSNGQEHTQNVIIIDKNSFTMDALTQYVQSMNQESNQVVGQVDPLNGQTITSNETIIPVIIIYSPNDKVPVTPQDGFYVIDLSNIGKANYEFLGIPQYGLDKFIEGLDSGNYNLYSVPGNSPLYNQPSIPGTELYVIRVYQHNAYDFGGAGMLGYNNTLIPYGIGGGPLSAGVNGILNNLSNPPEFYNGTS</sequence>
<evidence type="ECO:0000313" key="3">
    <source>
        <dbReference type="Proteomes" id="UP000001404"/>
    </source>
</evidence>
<keyword evidence="1" id="KW-1133">Transmembrane helix</keyword>
<dbReference type="HOGENOM" id="CLU_865010_0_0_2"/>
<proteinExistence type="predicted"/>
<organism evidence="2 3">
    <name type="scientific">Saccharolobus islandicus (strain L.D.8.5 / Lassen #2)</name>
    <name type="common">Sulfolobus islandicus</name>
    <dbReference type="NCBI Taxonomy" id="425944"/>
    <lineage>
        <taxon>Archaea</taxon>
        <taxon>Thermoproteota</taxon>
        <taxon>Thermoprotei</taxon>
        <taxon>Sulfolobales</taxon>
        <taxon>Sulfolobaceae</taxon>
        <taxon>Saccharolobus</taxon>
    </lineage>
</organism>
<dbReference type="EMBL" id="CP001731">
    <property type="protein sequence ID" value="ADB86560.1"/>
    <property type="molecule type" value="Genomic_DNA"/>
</dbReference>
<evidence type="ECO:0000313" key="2">
    <source>
        <dbReference type="EMBL" id="ADB86560.1"/>
    </source>
</evidence>
<dbReference type="AlphaFoldDB" id="D2PI66"/>
<keyword evidence="1" id="KW-0812">Transmembrane</keyword>
<gene>
    <name evidence="2" type="ordered locus">LD85_0848</name>
</gene>
<name>D2PI66_SACI9</name>
<evidence type="ECO:0000256" key="1">
    <source>
        <dbReference type="SAM" id="Phobius"/>
    </source>
</evidence>
<dbReference type="RefSeq" id="WP_012952528.1">
    <property type="nucleotide sequence ID" value="NC_013769.1"/>
</dbReference>
<feature type="transmembrane region" description="Helical" evidence="1">
    <location>
        <begin position="71"/>
        <end position="91"/>
    </location>
</feature>
<keyword evidence="1" id="KW-0472">Membrane</keyword>
<dbReference type="KEGG" id="sii:LD85_0848"/>